<keyword evidence="2" id="KW-0472">Membrane</keyword>
<organism evidence="4 5">
    <name type="scientific">Collybiopsis confluens</name>
    <dbReference type="NCBI Taxonomy" id="2823264"/>
    <lineage>
        <taxon>Eukaryota</taxon>
        <taxon>Fungi</taxon>
        <taxon>Dikarya</taxon>
        <taxon>Basidiomycota</taxon>
        <taxon>Agaricomycotina</taxon>
        <taxon>Agaricomycetes</taxon>
        <taxon>Agaricomycetidae</taxon>
        <taxon>Agaricales</taxon>
        <taxon>Marasmiineae</taxon>
        <taxon>Omphalotaceae</taxon>
        <taxon>Collybiopsis</taxon>
    </lineage>
</organism>
<evidence type="ECO:0000313" key="5">
    <source>
        <dbReference type="Proteomes" id="UP000518752"/>
    </source>
</evidence>
<feature type="transmembrane region" description="Helical" evidence="2">
    <location>
        <begin position="195"/>
        <end position="216"/>
    </location>
</feature>
<comment type="caution">
    <text evidence="4">The sequence shown here is derived from an EMBL/GenBank/DDBJ whole genome shotgun (WGS) entry which is preliminary data.</text>
</comment>
<accession>A0A8H5HLQ6</accession>
<dbReference type="OrthoDB" id="3245083at2759"/>
<gene>
    <name evidence="4" type="ORF">D9757_006794</name>
</gene>
<evidence type="ECO:0000256" key="2">
    <source>
        <dbReference type="SAM" id="Phobius"/>
    </source>
</evidence>
<sequence>MLLTKPGAWHTVFAVFWLLTNARLASASESNPQVQWISPSAGDAFSTSDSILAKWSADTTVVSPVFKLCLGEPQSSFGSRSEEQGDDSSCGSKVYPTVQQSAGTYSTSLAVPNATQGQHWHLEMSDDFENTWSSPAFSLSSSGYPSVASVEGSQFPVSIPPASTVAIPATSVPVEVASSSSATPMLATRTPPPTAAFAIPLSIVAVILLVAAFLSFRHNRKLAQERAQDLEKMILSRKSSNASSVKSEFSRQSDIEHALNVLSKVQSQSEVKTLPVPLFMPVQMPVQPEPRRCTREAYCSKQYTEYNRPSQETIYRERPPSYRQALPLPPLSRSQSRARSLVASMSSSTSPPSRTIVHPPSEYTEYRRGHRTGISSSSHHRLPFLRVVSPLHCSEYEYPNTESHPRHNAYQDNDSNVGDVESATHSVLDDYLFMDRDPKPRTLPPPGLPTPPCLMPAPQRLYVRNNGAVSSRPYAIEEDEEETCMTEVNLYDAVADSLHRARKG</sequence>
<evidence type="ECO:0000256" key="1">
    <source>
        <dbReference type="SAM" id="MobiDB-lite"/>
    </source>
</evidence>
<name>A0A8H5HLQ6_9AGAR</name>
<reference evidence="4 5" key="1">
    <citation type="journal article" date="2020" name="ISME J.">
        <title>Uncovering the hidden diversity of litter-decomposition mechanisms in mushroom-forming fungi.</title>
        <authorList>
            <person name="Floudas D."/>
            <person name="Bentzer J."/>
            <person name="Ahren D."/>
            <person name="Johansson T."/>
            <person name="Persson P."/>
            <person name="Tunlid A."/>
        </authorList>
    </citation>
    <scope>NUCLEOTIDE SEQUENCE [LARGE SCALE GENOMIC DNA]</scope>
    <source>
        <strain evidence="4 5">CBS 406.79</strain>
    </source>
</reference>
<evidence type="ECO:0008006" key="6">
    <source>
        <dbReference type="Google" id="ProtNLM"/>
    </source>
</evidence>
<proteinExistence type="predicted"/>
<dbReference type="Proteomes" id="UP000518752">
    <property type="component" value="Unassembled WGS sequence"/>
</dbReference>
<feature type="signal peptide" evidence="3">
    <location>
        <begin position="1"/>
        <end position="27"/>
    </location>
</feature>
<evidence type="ECO:0000313" key="4">
    <source>
        <dbReference type="EMBL" id="KAF5385562.1"/>
    </source>
</evidence>
<keyword evidence="5" id="KW-1185">Reference proteome</keyword>
<keyword evidence="2" id="KW-0812">Transmembrane</keyword>
<keyword evidence="3" id="KW-0732">Signal</keyword>
<keyword evidence="2" id="KW-1133">Transmembrane helix</keyword>
<evidence type="ECO:0000256" key="3">
    <source>
        <dbReference type="SAM" id="SignalP"/>
    </source>
</evidence>
<dbReference type="EMBL" id="JAACJN010000039">
    <property type="protein sequence ID" value="KAF5385562.1"/>
    <property type="molecule type" value="Genomic_DNA"/>
</dbReference>
<feature type="compositionally biased region" description="Low complexity" evidence="1">
    <location>
        <begin position="337"/>
        <end position="355"/>
    </location>
</feature>
<dbReference type="AlphaFoldDB" id="A0A8H5HLQ6"/>
<feature type="region of interest" description="Disordered" evidence="1">
    <location>
        <begin position="318"/>
        <end position="360"/>
    </location>
</feature>
<feature type="chain" id="PRO_5034777167" description="Transmembrane protein" evidence="3">
    <location>
        <begin position="28"/>
        <end position="504"/>
    </location>
</feature>
<feature type="region of interest" description="Disordered" evidence="1">
    <location>
        <begin position="74"/>
        <end position="93"/>
    </location>
</feature>
<protein>
    <recommendedName>
        <fullName evidence="6">Transmembrane protein</fullName>
    </recommendedName>
</protein>